<gene>
    <name evidence="6" type="ORF">SAMN04489745_3036</name>
</gene>
<protein>
    <submittedName>
        <fullName evidence="6">Protein-tyrosine phosphatase</fullName>
    </submittedName>
</protein>
<proteinExistence type="inferred from homology"/>
<dbReference type="InterPro" id="IPR023485">
    <property type="entry name" value="Ptyr_pPase"/>
</dbReference>
<dbReference type="SUPFAM" id="SSF52788">
    <property type="entry name" value="Phosphotyrosine protein phosphatases I"/>
    <property type="match status" value="1"/>
</dbReference>
<comment type="similarity">
    <text evidence="1">Belongs to the low molecular weight phosphotyrosine protein phosphatase family.</text>
</comment>
<dbReference type="RefSeq" id="WP_066214306.1">
    <property type="nucleotide sequence ID" value="NZ_FNSN01000003.1"/>
</dbReference>
<dbReference type="EMBL" id="FNSN01000003">
    <property type="protein sequence ID" value="SEC50388.1"/>
    <property type="molecule type" value="Genomic_DNA"/>
</dbReference>
<evidence type="ECO:0000256" key="4">
    <source>
        <dbReference type="PIRSR" id="PIRSR617867-1"/>
    </source>
</evidence>
<name>A0A1H4T285_9MICC</name>
<dbReference type="InterPro" id="IPR050438">
    <property type="entry name" value="LMW_PTPase"/>
</dbReference>
<evidence type="ECO:0000256" key="3">
    <source>
        <dbReference type="ARBA" id="ARBA00022912"/>
    </source>
</evidence>
<dbReference type="Proteomes" id="UP000182652">
    <property type="component" value="Unassembled WGS sequence"/>
</dbReference>
<organism evidence="6 7">
    <name type="scientific">Arthrobacter woluwensis</name>
    <dbReference type="NCBI Taxonomy" id="156980"/>
    <lineage>
        <taxon>Bacteria</taxon>
        <taxon>Bacillati</taxon>
        <taxon>Actinomycetota</taxon>
        <taxon>Actinomycetes</taxon>
        <taxon>Micrococcales</taxon>
        <taxon>Micrococcaceae</taxon>
        <taxon>Arthrobacter</taxon>
    </lineage>
</organism>
<feature type="domain" description="Phosphotyrosine protein phosphatase I" evidence="5">
    <location>
        <begin position="13"/>
        <end position="209"/>
    </location>
</feature>
<evidence type="ECO:0000256" key="1">
    <source>
        <dbReference type="ARBA" id="ARBA00011063"/>
    </source>
</evidence>
<feature type="active site" evidence="4">
    <location>
        <position position="19"/>
    </location>
</feature>
<sequence length="213" mass="22373">MSRSAQSALRPPSTVLTVCIGNICRSPLAEQLLRARLGQAGLGDFELLSAGLRAVVGAPMEPWPAALSREFGADPTGAVGKQLSAEIVGASDLVLTMTQGQRDDLVKRHPTAAQRTFTLAEFGRIVEALPRVDGSATASDAPLWGRPADAAVGSAVSAVVRSASSARHLAPLSAEDDVRDPINLPEEVHRAVGRQIDDLTRRIAAGLTRHLAH</sequence>
<evidence type="ECO:0000313" key="6">
    <source>
        <dbReference type="EMBL" id="SEC50388.1"/>
    </source>
</evidence>
<keyword evidence="3" id="KW-0904">Protein phosphatase</keyword>
<dbReference type="Gene3D" id="3.40.50.2300">
    <property type="match status" value="1"/>
</dbReference>
<dbReference type="PRINTS" id="PR00719">
    <property type="entry name" value="LMWPTPASE"/>
</dbReference>
<dbReference type="GO" id="GO:0004725">
    <property type="term" value="F:protein tyrosine phosphatase activity"/>
    <property type="evidence" value="ECO:0007669"/>
    <property type="project" value="InterPro"/>
</dbReference>
<dbReference type="SMART" id="SM00226">
    <property type="entry name" value="LMWPc"/>
    <property type="match status" value="1"/>
</dbReference>
<evidence type="ECO:0000256" key="2">
    <source>
        <dbReference type="ARBA" id="ARBA00022801"/>
    </source>
</evidence>
<feature type="active site" evidence="4">
    <location>
        <position position="25"/>
    </location>
</feature>
<dbReference type="InterPro" id="IPR036196">
    <property type="entry name" value="Ptyr_pPase_sf"/>
</dbReference>
<dbReference type="PANTHER" id="PTHR11717:SF31">
    <property type="entry name" value="LOW MOLECULAR WEIGHT PROTEIN-TYROSINE-PHOSPHATASE ETP-RELATED"/>
    <property type="match status" value="1"/>
</dbReference>
<evidence type="ECO:0000259" key="5">
    <source>
        <dbReference type="SMART" id="SM00226"/>
    </source>
</evidence>
<keyword evidence="2" id="KW-0378">Hydrolase</keyword>
<keyword evidence="7" id="KW-1185">Reference proteome</keyword>
<dbReference type="AlphaFoldDB" id="A0A1H4T285"/>
<dbReference type="InterPro" id="IPR017867">
    <property type="entry name" value="Tyr_phospatase_low_mol_wt"/>
</dbReference>
<reference evidence="6 7" key="1">
    <citation type="submission" date="2016-10" db="EMBL/GenBank/DDBJ databases">
        <authorList>
            <person name="de Groot N.N."/>
        </authorList>
    </citation>
    <scope>NUCLEOTIDE SEQUENCE [LARGE SCALE GENOMIC DNA]</scope>
    <source>
        <strain evidence="6 7">DSM 10495</strain>
    </source>
</reference>
<evidence type="ECO:0000313" key="7">
    <source>
        <dbReference type="Proteomes" id="UP000182652"/>
    </source>
</evidence>
<dbReference type="PANTHER" id="PTHR11717">
    <property type="entry name" value="LOW MOLECULAR WEIGHT PROTEIN TYROSINE PHOSPHATASE"/>
    <property type="match status" value="1"/>
</dbReference>
<dbReference type="Pfam" id="PF01451">
    <property type="entry name" value="LMWPc"/>
    <property type="match status" value="1"/>
</dbReference>
<accession>A0A1H4T285</accession>
<dbReference type="STRING" id="156980.SAMN04489745_3036"/>